<protein>
    <submittedName>
        <fullName evidence="1">Uncharacterized protein</fullName>
    </submittedName>
</protein>
<dbReference type="Proteomes" id="UP000683360">
    <property type="component" value="Unassembled WGS sequence"/>
</dbReference>
<evidence type="ECO:0000313" key="1">
    <source>
        <dbReference type="EMBL" id="CAG2217064.1"/>
    </source>
</evidence>
<reference evidence="1" key="1">
    <citation type="submission" date="2021-03" db="EMBL/GenBank/DDBJ databases">
        <authorList>
            <person name="Bekaert M."/>
        </authorList>
    </citation>
    <scope>NUCLEOTIDE SEQUENCE</scope>
</reference>
<dbReference type="EMBL" id="CAJPWZ010001502">
    <property type="protein sequence ID" value="CAG2217064.1"/>
    <property type="molecule type" value="Genomic_DNA"/>
</dbReference>
<comment type="caution">
    <text evidence="1">The sequence shown here is derived from an EMBL/GenBank/DDBJ whole genome shotgun (WGS) entry which is preliminary data.</text>
</comment>
<sequence length="192" mass="22081">MFQVHVCATFPLKCPKPALWSTRARGFCQDPAKYSCLKNDLINGYSENCTIFDFLQPDLFNLKLYRLHKSYKSFPTGRKHVLRGGLDADICSFERYQPWPITFYTNVSTNCIFLKSACNEEGQVVYDNGNRNTDITCRCDYTRGYDFVNKPQNPCFCEPSKEDCSCFLKTCPKASDKLSSGNTYVYVPVVRR</sequence>
<proteinExistence type="predicted"/>
<dbReference type="AlphaFoldDB" id="A0A8S3S8N7"/>
<gene>
    <name evidence="1" type="ORF">MEDL_30779</name>
</gene>
<keyword evidence="2" id="KW-1185">Reference proteome</keyword>
<organism evidence="1 2">
    <name type="scientific">Mytilus edulis</name>
    <name type="common">Blue mussel</name>
    <dbReference type="NCBI Taxonomy" id="6550"/>
    <lineage>
        <taxon>Eukaryota</taxon>
        <taxon>Metazoa</taxon>
        <taxon>Spiralia</taxon>
        <taxon>Lophotrochozoa</taxon>
        <taxon>Mollusca</taxon>
        <taxon>Bivalvia</taxon>
        <taxon>Autobranchia</taxon>
        <taxon>Pteriomorphia</taxon>
        <taxon>Mytilida</taxon>
        <taxon>Mytiloidea</taxon>
        <taxon>Mytilidae</taxon>
        <taxon>Mytilinae</taxon>
        <taxon>Mytilus</taxon>
    </lineage>
</organism>
<accession>A0A8S3S8N7</accession>
<name>A0A8S3S8N7_MYTED</name>
<evidence type="ECO:0000313" key="2">
    <source>
        <dbReference type="Proteomes" id="UP000683360"/>
    </source>
</evidence>